<reference evidence="2" key="1">
    <citation type="submission" date="2019-10" db="EMBL/GenBank/DDBJ databases">
        <title>Conservation and host-specific expression of non-tandemly repeated heterogenous ribosome RNA gene in arbuscular mycorrhizal fungi.</title>
        <authorList>
            <person name="Maeda T."/>
            <person name="Kobayashi Y."/>
            <person name="Nakagawa T."/>
            <person name="Ezawa T."/>
            <person name="Yamaguchi K."/>
            <person name="Bino T."/>
            <person name="Nishimoto Y."/>
            <person name="Shigenobu S."/>
            <person name="Kawaguchi M."/>
        </authorList>
    </citation>
    <scope>NUCLEOTIDE SEQUENCE</scope>
    <source>
        <strain evidence="2">HR1</strain>
    </source>
</reference>
<comment type="caution">
    <text evidence="2">The sequence shown here is derived from an EMBL/GenBank/DDBJ whole genome shotgun (WGS) entry which is preliminary data.</text>
</comment>
<feature type="compositionally biased region" description="Basic and acidic residues" evidence="1">
    <location>
        <begin position="166"/>
        <end position="175"/>
    </location>
</feature>
<evidence type="ECO:0000256" key="1">
    <source>
        <dbReference type="SAM" id="MobiDB-lite"/>
    </source>
</evidence>
<gene>
    <name evidence="2" type="ORF">RCL2_000049800</name>
</gene>
<dbReference type="EMBL" id="BLAL01000004">
    <property type="protein sequence ID" value="GES72955.1"/>
    <property type="molecule type" value="Genomic_DNA"/>
</dbReference>
<name>A0A8H3KRW3_9GLOM</name>
<evidence type="ECO:0000313" key="3">
    <source>
        <dbReference type="Proteomes" id="UP000615446"/>
    </source>
</evidence>
<sequence>MSSPIFNTTADFIKSALFEEYYECFDAVITGFNWSLTYSLLFAKNVVDNITGLTTQVPDPVILQPSVTPDLSSSCTLKSDAKSFVPTKSKKVKTIESNADATHIITGYRPNLSLGQYVCDILIYNIPAKEVVSKPMLKNNGLSRSVITDSNCVPIRSLLKDSGKSSIGHKLDEKTKTKKTKKKPSDGPSLLKKLSKKQLHAEIVKIKKVLLDFIQKQSQN</sequence>
<dbReference type="AlphaFoldDB" id="A0A8H3KRW3"/>
<feature type="region of interest" description="Disordered" evidence="1">
    <location>
        <begin position="166"/>
        <end position="191"/>
    </location>
</feature>
<organism evidence="2 3">
    <name type="scientific">Rhizophagus clarus</name>
    <dbReference type="NCBI Taxonomy" id="94130"/>
    <lineage>
        <taxon>Eukaryota</taxon>
        <taxon>Fungi</taxon>
        <taxon>Fungi incertae sedis</taxon>
        <taxon>Mucoromycota</taxon>
        <taxon>Glomeromycotina</taxon>
        <taxon>Glomeromycetes</taxon>
        <taxon>Glomerales</taxon>
        <taxon>Glomeraceae</taxon>
        <taxon>Rhizophagus</taxon>
    </lineage>
</organism>
<evidence type="ECO:0000313" key="2">
    <source>
        <dbReference type="EMBL" id="GES72955.1"/>
    </source>
</evidence>
<dbReference type="Proteomes" id="UP000615446">
    <property type="component" value="Unassembled WGS sequence"/>
</dbReference>
<accession>A0A8H3KRW3</accession>
<proteinExistence type="predicted"/>
<protein>
    <submittedName>
        <fullName evidence="2">Uncharacterized protein</fullName>
    </submittedName>
</protein>